<dbReference type="PANTHER" id="PTHR18895">
    <property type="entry name" value="HEMK METHYLTRANSFERASE"/>
    <property type="match status" value="1"/>
</dbReference>
<dbReference type="Gene3D" id="1.10.8.10">
    <property type="entry name" value="DNA helicase RuvA subunit, C-terminal domain"/>
    <property type="match status" value="1"/>
</dbReference>
<accession>A0A381NCR3</accession>
<dbReference type="InterPro" id="IPR002052">
    <property type="entry name" value="DNA_methylase_N6_adenine_CS"/>
</dbReference>
<dbReference type="CDD" id="cd02440">
    <property type="entry name" value="AdoMet_MTases"/>
    <property type="match status" value="1"/>
</dbReference>
<feature type="non-terminal residue" evidence="6">
    <location>
        <position position="1"/>
    </location>
</feature>
<dbReference type="Pfam" id="PF17827">
    <property type="entry name" value="PrmC_N"/>
    <property type="match status" value="1"/>
</dbReference>
<keyword evidence="1" id="KW-0489">Methyltransferase</keyword>
<name>A0A381NCR3_9ZZZZ</name>
<evidence type="ECO:0000313" key="6">
    <source>
        <dbReference type="EMBL" id="SUZ51568.1"/>
    </source>
</evidence>
<dbReference type="InterPro" id="IPR029063">
    <property type="entry name" value="SAM-dependent_MTases_sf"/>
</dbReference>
<protein>
    <submittedName>
        <fullName evidence="6">Uncharacterized protein</fullName>
    </submittedName>
</protein>
<evidence type="ECO:0000256" key="2">
    <source>
        <dbReference type="ARBA" id="ARBA00022679"/>
    </source>
</evidence>
<dbReference type="InterPro" id="IPR040758">
    <property type="entry name" value="PrmC_N"/>
</dbReference>
<dbReference type="InterPro" id="IPR025714">
    <property type="entry name" value="Methyltranfer_dom"/>
</dbReference>
<dbReference type="GO" id="GO:0003676">
    <property type="term" value="F:nucleic acid binding"/>
    <property type="evidence" value="ECO:0007669"/>
    <property type="project" value="InterPro"/>
</dbReference>
<reference evidence="6" key="1">
    <citation type="submission" date="2018-05" db="EMBL/GenBank/DDBJ databases">
        <authorList>
            <person name="Lanie J.A."/>
            <person name="Ng W.-L."/>
            <person name="Kazmierczak K.M."/>
            <person name="Andrzejewski T.M."/>
            <person name="Davidsen T.M."/>
            <person name="Wayne K.J."/>
            <person name="Tettelin H."/>
            <person name="Glass J.I."/>
            <person name="Rusch D."/>
            <person name="Podicherti R."/>
            <person name="Tsui H.-C.T."/>
            <person name="Winkler M.E."/>
        </authorList>
    </citation>
    <scope>NUCLEOTIDE SEQUENCE</scope>
</reference>
<organism evidence="6">
    <name type="scientific">marine metagenome</name>
    <dbReference type="NCBI Taxonomy" id="408172"/>
    <lineage>
        <taxon>unclassified sequences</taxon>
        <taxon>metagenomes</taxon>
        <taxon>ecological metagenomes</taxon>
    </lineage>
</organism>
<evidence type="ECO:0000259" key="4">
    <source>
        <dbReference type="Pfam" id="PF13847"/>
    </source>
</evidence>
<sequence length="300" mass="32808">VPNYASKDTTQLITRFSTVGSALHEAEQSLESAGIEGARLEATLLLGHVLGYSRAQLLATLLDPLAEDQVSSFFELTIRRANREPLQYLRGLASFLDFELEVRPGVFIPRPETEQIVEHTLKIWDPTAGWAIDVGTGSGAIAIALARGNPGGRVLAVDQSPIALEVAAHNATRLGVRDRITFVQADFLQALSLSSNNIGIIVSNPPYVANNDEVDPEVRYHEPRKAWASGPTGMEAYERIIPESAALLGFRRYLVLELGYGQEKAVRGLIQDSGGWTKPHVRADLNNIPRVLAVCRKRNP</sequence>
<dbReference type="Pfam" id="PF13847">
    <property type="entry name" value="Methyltransf_31"/>
    <property type="match status" value="1"/>
</dbReference>
<dbReference type="PANTHER" id="PTHR18895:SF74">
    <property type="entry name" value="MTRF1L RELEASE FACTOR GLUTAMINE METHYLTRANSFERASE"/>
    <property type="match status" value="1"/>
</dbReference>
<dbReference type="GO" id="GO:0032259">
    <property type="term" value="P:methylation"/>
    <property type="evidence" value="ECO:0007669"/>
    <property type="project" value="UniProtKB-KW"/>
</dbReference>
<dbReference type="Gene3D" id="3.40.50.150">
    <property type="entry name" value="Vaccinia Virus protein VP39"/>
    <property type="match status" value="1"/>
</dbReference>
<gene>
    <name evidence="6" type="ORF">METZ01_LOCUS4422</name>
</gene>
<keyword evidence="2" id="KW-0808">Transferase</keyword>
<feature type="domain" description="Methyltransferase" evidence="4">
    <location>
        <begin position="132"/>
        <end position="206"/>
    </location>
</feature>
<keyword evidence="3" id="KW-0949">S-adenosyl-L-methionine</keyword>
<dbReference type="InterPro" id="IPR019874">
    <property type="entry name" value="RF_methyltr_PrmC"/>
</dbReference>
<evidence type="ECO:0000259" key="5">
    <source>
        <dbReference type="Pfam" id="PF17827"/>
    </source>
</evidence>
<dbReference type="GO" id="GO:0008276">
    <property type="term" value="F:protein methyltransferase activity"/>
    <property type="evidence" value="ECO:0007669"/>
    <property type="project" value="InterPro"/>
</dbReference>
<dbReference type="EMBL" id="UINC01000227">
    <property type="protein sequence ID" value="SUZ51568.1"/>
    <property type="molecule type" value="Genomic_DNA"/>
</dbReference>
<dbReference type="HAMAP" id="MF_02126">
    <property type="entry name" value="RF_methyltr_PrmC"/>
    <property type="match status" value="1"/>
</dbReference>
<feature type="domain" description="Release factor glutamine methyltransferase N-terminal" evidence="5">
    <location>
        <begin position="22"/>
        <end position="91"/>
    </location>
</feature>
<dbReference type="AlphaFoldDB" id="A0A381NCR3"/>
<evidence type="ECO:0000256" key="1">
    <source>
        <dbReference type="ARBA" id="ARBA00022603"/>
    </source>
</evidence>
<dbReference type="InterPro" id="IPR004556">
    <property type="entry name" value="HemK-like"/>
</dbReference>
<dbReference type="InterPro" id="IPR050320">
    <property type="entry name" value="N5-glutamine_MTase"/>
</dbReference>
<dbReference type="SUPFAM" id="SSF53335">
    <property type="entry name" value="S-adenosyl-L-methionine-dependent methyltransferases"/>
    <property type="match status" value="1"/>
</dbReference>
<dbReference type="PROSITE" id="PS00092">
    <property type="entry name" value="N6_MTASE"/>
    <property type="match status" value="1"/>
</dbReference>
<proteinExistence type="inferred from homology"/>
<evidence type="ECO:0000256" key="3">
    <source>
        <dbReference type="ARBA" id="ARBA00022691"/>
    </source>
</evidence>
<dbReference type="NCBIfam" id="TIGR03534">
    <property type="entry name" value="RF_mod_PrmC"/>
    <property type="match status" value="1"/>
</dbReference>
<dbReference type="NCBIfam" id="TIGR00536">
    <property type="entry name" value="hemK_fam"/>
    <property type="match status" value="1"/>
</dbReference>